<evidence type="ECO:0000259" key="1">
    <source>
        <dbReference type="Pfam" id="PF22936"/>
    </source>
</evidence>
<organism evidence="2 3">
    <name type="scientific">Pisum sativum</name>
    <name type="common">Garden pea</name>
    <name type="synonym">Lathyrus oleraceus</name>
    <dbReference type="NCBI Taxonomy" id="3888"/>
    <lineage>
        <taxon>Eukaryota</taxon>
        <taxon>Viridiplantae</taxon>
        <taxon>Streptophyta</taxon>
        <taxon>Embryophyta</taxon>
        <taxon>Tracheophyta</taxon>
        <taxon>Spermatophyta</taxon>
        <taxon>Magnoliopsida</taxon>
        <taxon>eudicotyledons</taxon>
        <taxon>Gunneridae</taxon>
        <taxon>Pentapetalae</taxon>
        <taxon>rosids</taxon>
        <taxon>fabids</taxon>
        <taxon>Fabales</taxon>
        <taxon>Fabaceae</taxon>
        <taxon>Papilionoideae</taxon>
        <taxon>50 kb inversion clade</taxon>
        <taxon>NPAAA clade</taxon>
        <taxon>Hologalegina</taxon>
        <taxon>IRL clade</taxon>
        <taxon>Fabeae</taxon>
        <taxon>Lathyrus</taxon>
    </lineage>
</organism>
<gene>
    <name evidence="2" type="ORF">KIW84_051903</name>
</gene>
<dbReference type="AlphaFoldDB" id="A0A9D5AEC8"/>
<evidence type="ECO:0000313" key="3">
    <source>
        <dbReference type="Proteomes" id="UP001058974"/>
    </source>
</evidence>
<evidence type="ECO:0000313" key="2">
    <source>
        <dbReference type="EMBL" id="KAI5404919.1"/>
    </source>
</evidence>
<name>A0A9D5AEC8_PEA</name>
<dbReference type="Proteomes" id="UP001058974">
    <property type="component" value="Chromosome 5"/>
</dbReference>
<protein>
    <recommendedName>
        <fullName evidence="1">Retrovirus-related Pol polyprotein from transposon TNT 1-94-like beta-barrel domain-containing protein</fullName>
    </recommendedName>
</protein>
<feature type="domain" description="Retrovirus-related Pol polyprotein from transposon TNT 1-94-like beta-barrel" evidence="1">
    <location>
        <begin position="34"/>
        <end position="107"/>
    </location>
</feature>
<sequence>MASEHGSDLEEILKKKNISKPENMTGKFEYCFNWILNCGTSHHMTPLTSILKKIRKLDKPFYITTPIRISTLIGNMGDVNVSSFIALKDVLLVPDFKCNLISIHKLTYDLNYYVIYDQNSCTI</sequence>
<dbReference type="Gramene" id="Psat05G0190300-T1">
    <property type="protein sequence ID" value="KAI5404919.1"/>
    <property type="gene ID" value="KIW84_051903"/>
</dbReference>
<dbReference type="Pfam" id="PF22936">
    <property type="entry name" value="Pol_BBD"/>
    <property type="match status" value="1"/>
</dbReference>
<dbReference type="EMBL" id="JAMSHJ010000005">
    <property type="protein sequence ID" value="KAI5404919.1"/>
    <property type="molecule type" value="Genomic_DNA"/>
</dbReference>
<accession>A0A9D5AEC8</accession>
<proteinExistence type="predicted"/>
<keyword evidence="3" id="KW-1185">Reference proteome</keyword>
<dbReference type="InterPro" id="IPR054722">
    <property type="entry name" value="PolX-like_BBD"/>
</dbReference>
<reference evidence="2 3" key="1">
    <citation type="journal article" date="2022" name="Nat. Genet.">
        <title>Improved pea reference genome and pan-genome highlight genomic features and evolutionary characteristics.</title>
        <authorList>
            <person name="Yang T."/>
            <person name="Liu R."/>
            <person name="Luo Y."/>
            <person name="Hu S."/>
            <person name="Wang D."/>
            <person name="Wang C."/>
            <person name="Pandey M.K."/>
            <person name="Ge S."/>
            <person name="Xu Q."/>
            <person name="Li N."/>
            <person name="Li G."/>
            <person name="Huang Y."/>
            <person name="Saxena R.K."/>
            <person name="Ji Y."/>
            <person name="Li M."/>
            <person name="Yan X."/>
            <person name="He Y."/>
            <person name="Liu Y."/>
            <person name="Wang X."/>
            <person name="Xiang C."/>
            <person name="Varshney R.K."/>
            <person name="Ding H."/>
            <person name="Gao S."/>
            <person name="Zong X."/>
        </authorList>
    </citation>
    <scope>NUCLEOTIDE SEQUENCE [LARGE SCALE GENOMIC DNA]</scope>
    <source>
        <strain evidence="2 3">cv. Zhongwan 6</strain>
    </source>
</reference>
<comment type="caution">
    <text evidence="2">The sequence shown here is derived from an EMBL/GenBank/DDBJ whole genome shotgun (WGS) entry which is preliminary data.</text>
</comment>